<gene>
    <name evidence="2" type="ORF">SAMN04489716_5820</name>
</gene>
<proteinExistence type="predicted"/>
<dbReference type="Proteomes" id="UP000198688">
    <property type="component" value="Chromosome I"/>
</dbReference>
<keyword evidence="3" id="KW-1185">Reference proteome</keyword>
<dbReference type="STRING" id="113562.SAMN04489716_5820"/>
<dbReference type="RefSeq" id="WP_092548045.1">
    <property type="nucleotide sequence ID" value="NZ_BOMJ01000064.1"/>
</dbReference>
<feature type="region of interest" description="Disordered" evidence="1">
    <location>
        <begin position="60"/>
        <end position="92"/>
    </location>
</feature>
<organism evidence="2 3">
    <name type="scientific">Actinoplanes derwentensis</name>
    <dbReference type="NCBI Taxonomy" id="113562"/>
    <lineage>
        <taxon>Bacteria</taxon>
        <taxon>Bacillati</taxon>
        <taxon>Actinomycetota</taxon>
        <taxon>Actinomycetes</taxon>
        <taxon>Micromonosporales</taxon>
        <taxon>Micromonosporaceae</taxon>
        <taxon>Actinoplanes</taxon>
    </lineage>
</organism>
<accession>A0A1H2CHJ6</accession>
<feature type="compositionally biased region" description="Low complexity" evidence="1">
    <location>
        <begin position="60"/>
        <end position="91"/>
    </location>
</feature>
<evidence type="ECO:0008006" key="4">
    <source>
        <dbReference type="Google" id="ProtNLM"/>
    </source>
</evidence>
<evidence type="ECO:0000313" key="2">
    <source>
        <dbReference type="EMBL" id="SDT69737.1"/>
    </source>
</evidence>
<sequence length="181" mass="18997">MRHPGVPVVTVLAIIVSTLLAVALAALFRATGQEQSAVPPAPRPTDSTWPLVAPAAATAPVAVPAGATPRPTTTTTTTAPVTTAPHTTPEPFVQTFTGRPAASPLPRLPSPTARLSMPVNVDGCDRSYGTRTQCVPWRFPPGVTDGCTWLRERSFLDAPLTARAPDRHHLDPDTNGLACDN</sequence>
<reference evidence="2 3" key="1">
    <citation type="submission" date="2016-10" db="EMBL/GenBank/DDBJ databases">
        <authorList>
            <person name="de Groot N.N."/>
        </authorList>
    </citation>
    <scope>NUCLEOTIDE SEQUENCE [LARGE SCALE GENOMIC DNA]</scope>
    <source>
        <strain evidence="2 3">DSM 43941</strain>
    </source>
</reference>
<protein>
    <recommendedName>
        <fullName evidence="4">Excalibur calcium-binding domain-containing protein</fullName>
    </recommendedName>
</protein>
<name>A0A1H2CHJ6_9ACTN</name>
<dbReference type="AlphaFoldDB" id="A0A1H2CHJ6"/>
<dbReference type="EMBL" id="LT629758">
    <property type="protein sequence ID" value="SDT69737.1"/>
    <property type="molecule type" value="Genomic_DNA"/>
</dbReference>
<evidence type="ECO:0000313" key="3">
    <source>
        <dbReference type="Proteomes" id="UP000198688"/>
    </source>
</evidence>
<dbReference type="OrthoDB" id="601499at2"/>
<evidence type="ECO:0000256" key="1">
    <source>
        <dbReference type="SAM" id="MobiDB-lite"/>
    </source>
</evidence>